<dbReference type="RefSeq" id="XP_043145282.1">
    <property type="nucleotide sequence ID" value="XM_043289347.1"/>
</dbReference>
<dbReference type="AlphaFoldDB" id="A0A8H3SG93"/>
<evidence type="ECO:0000313" key="2">
    <source>
        <dbReference type="EMBL" id="GFF59386.1"/>
    </source>
</evidence>
<evidence type="ECO:0000313" key="3">
    <source>
        <dbReference type="EMBL" id="GIC88016.1"/>
    </source>
</evidence>
<feature type="region of interest" description="Disordered" evidence="1">
    <location>
        <begin position="61"/>
        <end position="99"/>
    </location>
</feature>
<name>A0A8H3SG93_9EURO</name>
<reference evidence="3" key="1">
    <citation type="journal article" date="2015" name="Genome Announc.">
        <title>Draft Genome Sequence of the Pathogenic Filamentous Fungus Aspergillus udagawae Strain IFM 46973T.</title>
        <authorList>
            <person name="Kusuya Y."/>
            <person name="Takahashi-Nakaguchi A."/>
            <person name="Takahashi H."/>
            <person name="Yaguchi T."/>
        </authorList>
    </citation>
    <scope>NUCLEOTIDE SEQUENCE</scope>
    <source>
        <strain evidence="3">IFM 46973</strain>
    </source>
</reference>
<sequence>MAEPPLAANDKGKGPVESSCNSDIHQTQFLLSGDPVAASEEVALQVLFLDVLIKRHVTQAEAKSAESQDLDLPIGERNPLADGRALSGRGTQQLSSGGAALGDVLRDGAGFNDLGAVGAFEGGDFAEGWTSATNILPLLPRPPS</sequence>
<evidence type="ECO:0000256" key="1">
    <source>
        <dbReference type="SAM" id="MobiDB-lite"/>
    </source>
</evidence>
<dbReference type="Proteomes" id="UP000036893">
    <property type="component" value="Unassembled WGS sequence"/>
</dbReference>
<gene>
    <name evidence="3" type="ORF">Aud_004407</name>
    <name evidence="2" type="ORF">IFM46972_11370</name>
</gene>
<evidence type="ECO:0000313" key="4">
    <source>
        <dbReference type="Proteomes" id="UP000465221"/>
    </source>
</evidence>
<comment type="caution">
    <text evidence="2">The sequence shown here is derived from an EMBL/GenBank/DDBJ whole genome shotgun (WGS) entry which is preliminary data.</text>
</comment>
<accession>A0A8H3SG93</accession>
<reference evidence="2 4" key="2">
    <citation type="submission" date="2020-01" db="EMBL/GenBank/DDBJ databases">
        <title>Draft genome sequence of Aspergillus udagawae IFM 46972.</title>
        <authorList>
            <person name="Takahashi H."/>
            <person name="Yaguchi T."/>
        </authorList>
    </citation>
    <scope>NUCLEOTIDE SEQUENCE [LARGE SCALE GENOMIC DNA]</scope>
    <source>
        <strain evidence="2 4">IFM 46972</strain>
    </source>
</reference>
<proteinExistence type="predicted"/>
<reference evidence="3" key="3">
    <citation type="submission" date="2021-01" db="EMBL/GenBank/DDBJ databases">
        <title>Pan-genome distribution and transcriptional activeness of fungal secondary metabolism genes in Aspergillus section Fumigati.</title>
        <authorList>
            <person name="Takahashi H."/>
            <person name="Umemura M."/>
            <person name="Ninomiya A."/>
            <person name="Kusuya Y."/>
            <person name="Urayama S."/>
            <person name="Shimizu M."/>
            <person name="Watanabe A."/>
            <person name="Kamei K."/>
            <person name="Yaguchi T."/>
            <person name="Hagiwara D."/>
        </authorList>
    </citation>
    <scope>NUCLEOTIDE SEQUENCE</scope>
    <source>
        <strain evidence="3">IFM 46973</strain>
    </source>
</reference>
<protein>
    <submittedName>
        <fullName evidence="2">Uncharacterized protein</fullName>
    </submittedName>
</protein>
<dbReference type="EMBL" id="BBXM02000003">
    <property type="protein sequence ID" value="GIC88016.1"/>
    <property type="molecule type" value="Genomic_DNA"/>
</dbReference>
<dbReference type="EMBL" id="BLKC01000214">
    <property type="protein sequence ID" value="GFF59386.1"/>
    <property type="molecule type" value="Genomic_DNA"/>
</dbReference>
<feature type="region of interest" description="Disordered" evidence="1">
    <location>
        <begin position="1"/>
        <end position="21"/>
    </location>
</feature>
<dbReference type="GeneID" id="66991883"/>
<dbReference type="Proteomes" id="UP000465221">
    <property type="component" value="Unassembled WGS sequence"/>
</dbReference>
<organism evidence="2 4">
    <name type="scientific">Aspergillus udagawae</name>
    <dbReference type="NCBI Taxonomy" id="91492"/>
    <lineage>
        <taxon>Eukaryota</taxon>
        <taxon>Fungi</taxon>
        <taxon>Dikarya</taxon>
        <taxon>Ascomycota</taxon>
        <taxon>Pezizomycotina</taxon>
        <taxon>Eurotiomycetes</taxon>
        <taxon>Eurotiomycetidae</taxon>
        <taxon>Eurotiales</taxon>
        <taxon>Aspergillaceae</taxon>
        <taxon>Aspergillus</taxon>
        <taxon>Aspergillus subgen. Fumigati</taxon>
    </lineage>
</organism>